<dbReference type="Gene3D" id="1.50.40.10">
    <property type="entry name" value="Mitochondrial carrier domain"/>
    <property type="match status" value="1"/>
</dbReference>
<dbReference type="InterPro" id="IPR023395">
    <property type="entry name" value="MCP_dom_sf"/>
</dbReference>
<feature type="region of interest" description="Disordered" evidence="8">
    <location>
        <begin position="350"/>
        <end position="395"/>
    </location>
</feature>
<evidence type="ECO:0000256" key="5">
    <source>
        <dbReference type="ARBA" id="ARBA00023136"/>
    </source>
</evidence>
<keyword evidence="10" id="KW-1185">Reference proteome</keyword>
<reference evidence="9 10" key="1">
    <citation type="journal article" date="2018" name="Plant J.">
        <title>Genome sequences of Chlorella sorokiniana UTEX 1602 and Micractinium conductrix SAG 241.80: implications to maltose excretion by a green alga.</title>
        <authorList>
            <person name="Arriola M.B."/>
            <person name="Velmurugan N."/>
            <person name="Zhang Y."/>
            <person name="Plunkett M.H."/>
            <person name="Hondzo H."/>
            <person name="Barney B.M."/>
        </authorList>
    </citation>
    <scope>NUCLEOTIDE SEQUENCE [LARGE SCALE GENOMIC DNA]</scope>
    <source>
        <strain evidence="10">UTEX 1602</strain>
    </source>
</reference>
<dbReference type="GO" id="GO:0055085">
    <property type="term" value="P:transmembrane transport"/>
    <property type="evidence" value="ECO:0007669"/>
    <property type="project" value="InterPro"/>
</dbReference>
<evidence type="ECO:0000313" key="9">
    <source>
        <dbReference type="EMBL" id="PRW57047.1"/>
    </source>
</evidence>
<dbReference type="Proteomes" id="UP000239899">
    <property type="component" value="Unassembled WGS sequence"/>
</dbReference>
<organism evidence="9 10">
    <name type="scientific">Chlorella sorokiniana</name>
    <name type="common">Freshwater green alga</name>
    <dbReference type="NCBI Taxonomy" id="3076"/>
    <lineage>
        <taxon>Eukaryota</taxon>
        <taxon>Viridiplantae</taxon>
        <taxon>Chlorophyta</taxon>
        <taxon>core chlorophytes</taxon>
        <taxon>Trebouxiophyceae</taxon>
        <taxon>Chlorellales</taxon>
        <taxon>Chlorellaceae</taxon>
        <taxon>Chlorella clade</taxon>
        <taxon>Chlorella</taxon>
    </lineage>
</organism>
<feature type="compositionally biased region" description="Low complexity" evidence="8">
    <location>
        <begin position="373"/>
        <end position="386"/>
    </location>
</feature>
<feature type="repeat" description="Solcar" evidence="6">
    <location>
        <begin position="248"/>
        <end position="332"/>
    </location>
</feature>
<name>A0A2P6TSK4_CHLSO</name>
<evidence type="ECO:0000256" key="1">
    <source>
        <dbReference type="ARBA" id="ARBA00004141"/>
    </source>
</evidence>
<sequence length="471" mass="49704">MTSTHTLQVGCSSLAIDGGPAAGAWRPAPAAAQLVWELGEAPTTARLTPSYLATHKPEALLALVPRAAVLFGAGALSGAIAKTITAPLDRVKILLQVKGGLERGAIAAAASKGNLLQAFLAIGREEGIMGYWKGNLPQVLRVVPYSAAQLYSYEVFKKLFQNDEGHLSVQRRLLAGACAGMAATLLTYPLDTLRLRLAVDPNLRGVRGAVAVLLREGSGAAFYRGLGASMLGIGPYMALELTSYDLLPQSLPSFVRGFAAAFIATISCYPLDTIRRHIQLQAGRSVAFHVAARSILKEDGMAGLYRGFVPNALKNLPNKGVKLSVFDGAKQALTTAEQAYDEECRKLGIPPPVREEWRPRGRANGNGNGKGAAAGKAGAQAAARNQGMGGDMQGVHTIRRSPVTTAGMRMSIHAQPMPNCSINGDPSAKCAAFDADCGSAGRVTLSAWGKDENGDGKIDWWSLIEFTCKKI</sequence>
<keyword evidence="4" id="KW-0677">Repeat</keyword>
<evidence type="ECO:0000256" key="4">
    <source>
        <dbReference type="ARBA" id="ARBA00022737"/>
    </source>
</evidence>
<evidence type="ECO:0000313" key="10">
    <source>
        <dbReference type="Proteomes" id="UP000239899"/>
    </source>
</evidence>
<keyword evidence="2 7" id="KW-0813">Transport</keyword>
<proteinExistence type="inferred from homology"/>
<dbReference type="AlphaFoldDB" id="A0A2P6TSK4"/>
<keyword evidence="3 6" id="KW-0812">Transmembrane</keyword>
<keyword evidence="5 6" id="KW-0472">Membrane</keyword>
<dbReference type="EMBL" id="LHPG02000007">
    <property type="protein sequence ID" value="PRW57047.1"/>
    <property type="molecule type" value="Genomic_DNA"/>
</dbReference>
<dbReference type="Pfam" id="PF00153">
    <property type="entry name" value="Mito_carr"/>
    <property type="match status" value="3"/>
</dbReference>
<comment type="subcellular location">
    <subcellularLocation>
        <location evidence="1">Membrane</location>
        <topology evidence="1">Multi-pass membrane protein</topology>
    </subcellularLocation>
</comment>
<feature type="repeat" description="Solcar" evidence="6">
    <location>
        <begin position="65"/>
        <end position="159"/>
    </location>
</feature>
<accession>A0A2P6TSK4</accession>
<evidence type="ECO:0000256" key="3">
    <source>
        <dbReference type="ARBA" id="ARBA00022692"/>
    </source>
</evidence>
<protein>
    <submittedName>
        <fullName evidence="9">Envelope ADP,ATP carrier chloroplastic</fullName>
    </submittedName>
</protein>
<comment type="similarity">
    <text evidence="7">Belongs to the mitochondrial carrier (TC 2.A.29) family.</text>
</comment>
<evidence type="ECO:0000256" key="6">
    <source>
        <dbReference type="PROSITE-ProRule" id="PRU00282"/>
    </source>
</evidence>
<dbReference type="GO" id="GO:0016020">
    <property type="term" value="C:membrane"/>
    <property type="evidence" value="ECO:0007669"/>
    <property type="project" value="UniProtKB-SubCell"/>
</dbReference>
<comment type="caution">
    <text evidence="9">The sequence shown here is derived from an EMBL/GenBank/DDBJ whole genome shotgun (WGS) entry which is preliminary data.</text>
</comment>
<dbReference type="SUPFAM" id="SSF103506">
    <property type="entry name" value="Mitochondrial carrier"/>
    <property type="match status" value="1"/>
</dbReference>
<dbReference type="PRINTS" id="PR00926">
    <property type="entry name" value="MITOCARRIER"/>
</dbReference>
<evidence type="ECO:0000256" key="2">
    <source>
        <dbReference type="ARBA" id="ARBA00022448"/>
    </source>
</evidence>
<evidence type="ECO:0000256" key="7">
    <source>
        <dbReference type="RuleBase" id="RU000488"/>
    </source>
</evidence>
<dbReference type="InterPro" id="IPR018108">
    <property type="entry name" value="MCP_transmembrane"/>
</dbReference>
<dbReference type="PANTHER" id="PTHR24089">
    <property type="entry name" value="SOLUTE CARRIER FAMILY 25"/>
    <property type="match status" value="1"/>
</dbReference>
<dbReference type="PROSITE" id="PS50920">
    <property type="entry name" value="SOLCAR"/>
    <property type="match status" value="3"/>
</dbReference>
<feature type="repeat" description="Solcar" evidence="6">
    <location>
        <begin position="167"/>
        <end position="247"/>
    </location>
</feature>
<gene>
    <name evidence="9" type="ORF">C2E21_4353</name>
</gene>
<dbReference type="InterPro" id="IPR002067">
    <property type="entry name" value="MCP"/>
</dbReference>
<dbReference type="OrthoDB" id="270584at2759"/>
<evidence type="ECO:0000256" key="8">
    <source>
        <dbReference type="SAM" id="MobiDB-lite"/>
    </source>
</evidence>